<name>A0A645CD06_9ZZZZ</name>
<organism evidence="1">
    <name type="scientific">bioreactor metagenome</name>
    <dbReference type="NCBI Taxonomy" id="1076179"/>
    <lineage>
        <taxon>unclassified sequences</taxon>
        <taxon>metagenomes</taxon>
        <taxon>ecological metagenomes</taxon>
    </lineage>
</organism>
<dbReference type="AlphaFoldDB" id="A0A645CD06"/>
<comment type="caution">
    <text evidence="1">The sequence shown here is derived from an EMBL/GenBank/DDBJ whole genome shotgun (WGS) entry which is preliminary data.</text>
</comment>
<dbReference type="EMBL" id="VSSQ01026209">
    <property type="protein sequence ID" value="MPM74814.1"/>
    <property type="molecule type" value="Genomic_DNA"/>
</dbReference>
<gene>
    <name evidence="1" type="ORF">SDC9_121803</name>
</gene>
<proteinExistence type="predicted"/>
<evidence type="ECO:0000313" key="1">
    <source>
        <dbReference type="EMBL" id="MPM74814.1"/>
    </source>
</evidence>
<sequence>MHGQIGTAFFQRQFQLLHEQALAADLGERAIQNLVTLGGHAQQPDAVAARLQQRLHVLGLPHGQAAFARGDHKNGGL</sequence>
<protein>
    <submittedName>
        <fullName evidence="1">Uncharacterized protein</fullName>
    </submittedName>
</protein>
<accession>A0A645CD06</accession>
<reference evidence="1" key="1">
    <citation type="submission" date="2019-08" db="EMBL/GenBank/DDBJ databases">
        <authorList>
            <person name="Kucharzyk K."/>
            <person name="Murdoch R.W."/>
            <person name="Higgins S."/>
            <person name="Loffler F."/>
        </authorList>
    </citation>
    <scope>NUCLEOTIDE SEQUENCE</scope>
</reference>